<dbReference type="InterPro" id="IPR000489">
    <property type="entry name" value="Pterin-binding_dom"/>
</dbReference>
<dbReference type="RefSeq" id="WP_338248817.1">
    <property type="nucleotide sequence ID" value="NZ_AP028907.1"/>
</dbReference>
<name>A0ABM8J031_9CREN</name>
<evidence type="ECO:0000313" key="3">
    <source>
        <dbReference type="EMBL" id="BES81960.1"/>
    </source>
</evidence>
<feature type="compositionally biased region" description="Basic and acidic residues" evidence="1">
    <location>
        <begin position="534"/>
        <end position="545"/>
    </location>
</feature>
<evidence type="ECO:0000313" key="4">
    <source>
        <dbReference type="Proteomes" id="UP001341135"/>
    </source>
</evidence>
<dbReference type="SUPFAM" id="SSF51717">
    <property type="entry name" value="Dihydropteroate synthetase-like"/>
    <property type="match status" value="1"/>
</dbReference>
<dbReference type="InterPro" id="IPR025595">
    <property type="entry name" value="PterinBD-DUF4346"/>
</dbReference>
<dbReference type="InterPro" id="IPR011005">
    <property type="entry name" value="Dihydropteroate_synth-like_sf"/>
</dbReference>
<keyword evidence="4" id="KW-1185">Reference proteome</keyword>
<proteinExistence type="predicted"/>
<reference evidence="3 4" key="1">
    <citation type="submission" date="2023-09" db="EMBL/GenBank/DDBJ databases">
        <title>Pyrofollis japonicus gen. nov. sp. nov., a novel member of the family Pyrodictiaceae isolated from the Iheya North hydrothermal field.</title>
        <authorList>
            <person name="Miyazaki U."/>
            <person name="Sanari M."/>
            <person name="Tame A."/>
            <person name="Kitajima M."/>
            <person name="Okamoto A."/>
            <person name="Sawayama S."/>
            <person name="Miyazaki J."/>
            <person name="Takai K."/>
            <person name="Nakagawa S."/>
        </authorList>
    </citation>
    <scope>NUCLEOTIDE SEQUENCE [LARGE SCALE GENOMIC DNA]</scope>
    <source>
        <strain evidence="3 4">AV2</strain>
    </source>
</reference>
<dbReference type="Gene3D" id="3.20.20.20">
    <property type="entry name" value="Dihydropteroate synthase-like"/>
    <property type="match status" value="1"/>
</dbReference>
<evidence type="ECO:0000256" key="1">
    <source>
        <dbReference type="SAM" id="MobiDB-lite"/>
    </source>
</evidence>
<sequence length="545" mass="59431">MPPRIALVTGRRARSHVESIVSELRQATGWAIDVVEAPIDVAALIPRDMLEKLLRSIHGRYDIVIVPGTLDYSLEGLDDAAGAAVVRGPSDPDSLRLLAELGEEGLQRLAEQGRLDPSLLLDKWLEELREHHASTRCVDVCGVRVPIRPPPIVVAAELFVEHGASAEAVAEQAAELLERGGDILVAGFGQGWDREEALRVLRALVDRAGPVAVDTPDKMLALEAARRGLSCLTMSLSEGDPLFEKLPRKSPVVVIPLDSSFNVPRGAAERVRLLEHLVRHAERAGLIPIADPMVDPPGWGLAQSVTAYVEAASRLPETPMLAGIANVYELVDADTHGQIAVLTQLFAEAGASLMLVTEKSRKAAMAVTEASIAATMTSVSLLKKRWPKDLGVDLLYAKEKRPRSGSPRLPRKPRLVLDASSLAEWYGFRQDRVGSHIIVVEDGVIRDVYIGRRGVVELRGRSAKDIYKAVSYLGLAREPSHYAYLGYELCRAELAAVMKRSYVQDEPLLTPPWARCRRYSARSMSVAGQSNGDSKAEEKPRGEKG</sequence>
<dbReference type="EMBL" id="AP028907">
    <property type="protein sequence ID" value="BES81960.1"/>
    <property type="molecule type" value="Genomic_DNA"/>
</dbReference>
<feature type="compositionally biased region" description="Polar residues" evidence="1">
    <location>
        <begin position="523"/>
        <end position="533"/>
    </location>
</feature>
<gene>
    <name evidence="3" type="ORF">PABY_15270</name>
</gene>
<organism evidence="3 4">
    <name type="scientific">Pyrodictium abyssi</name>
    <dbReference type="NCBI Taxonomy" id="54256"/>
    <lineage>
        <taxon>Archaea</taxon>
        <taxon>Thermoproteota</taxon>
        <taxon>Thermoprotei</taxon>
        <taxon>Desulfurococcales</taxon>
        <taxon>Pyrodictiaceae</taxon>
        <taxon>Pyrodictium</taxon>
    </lineage>
</organism>
<protein>
    <submittedName>
        <fullName evidence="3">Dihydropteroate synthase-like protein</fullName>
    </submittedName>
</protein>
<evidence type="ECO:0000259" key="2">
    <source>
        <dbReference type="PROSITE" id="PS50972"/>
    </source>
</evidence>
<dbReference type="PROSITE" id="PS50972">
    <property type="entry name" value="PTERIN_BINDING"/>
    <property type="match status" value="1"/>
</dbReference>
<feature type="region of interest" description="Disordered" evidence="1">
    <location>
        <begin position="523"/>
        <end position="545"/>
    </location>
</feature>
<feature type="domain" description="Pterin-binding" evidence="2">
    <location>
        <begin position="138"/>
        <end position="378"/>
    </location>
</feature>
<dbReference type="Proteomes" id="UP001341135">
    <property type="component" value="Chromosome"/>
</dbReference>
<dbReference type="Pfam" id="PF14251">
    <property type="entry name" value="PterinBD-DUF4346"/>
    <property type="match status" value="1"/>
</dbReference>
<dbReference type="GeneID" id="89289537"/>
<accession>A0ABM8J031</accession>